<evidence type="ECO:0000313" key="1">
    <source>
        <dbReference type="EMBL" id="ERK44705.1"/>
    </source>
</evidence>
<proteinExistence type="predicted"/>
<comment type="caution">
    <text evidence="1">The sequence shown here is derived from an EMBL/GenBank/DDBJ whole genome shotgun (WGS) entry which is preliminary data.</text>
</comment>
<evidence type="ECO:0000313" key="2">
    <source>
        <dbReference type="Proteomes" id="UP000016644"/>
    </source>
</evidence>
<dbReference type="AlphaFoldDB" id="U2P2L3"/>
<reference evidence="1 2" key="1">
    <citation type="submission" date="2013-06" db="EMBL/GenBank/DDBJ databases">
        <authorList>
            <person name="Weinstock G."/>
            <person name="Sodergren E."/>
            <person name="Lobos E.A."/>
            <person name="Fulton L."/>
            <person name="Fulton R."/>
            <person name="Courtney L."/>
            <person name="Fronick C."/>
            <person name="O'Laughlin M."/>
            <person name="Godfrey J."/>
            <person name="Wilson R.M."/>
            <person name="Miner T."/>
            <person name="Farmer C."/>
            <person name="Delehaunty K."/>
            <person name="Cordes M."/>
            <person name="Minx P."/>
            <person name="Tomlinson C."/>
            <person name="Chen J."/>
            <person name="Wollam A."/>
            <person name="Pepin K.H."/>
            <person name="Bhonagiri V."/>
            <person name="Zhang X."/>
            <person name="Warren W."/>
            <person name="Mitreva M."/>
            <person name="Mardis E.R."/>
            <person name="Wilson R.K."/>
        </authorList>
    </citation>
    <scope>NUCLEOTIDE SEQUENCE [LARGE SCALE GENOMIC DNA]</scope>
    <source>
        <strain evidence="1 2">ATCC 14869</strain>
    </source>
</reference>
<dbReference type="EMBL" id="AWVK01000028">
    <property type="protein sequence ID" value="ERK44705.1"/>
    <property type="molecule type" value="Genomic_DNA"/>
</dbReference>
<dbReference type="HOGENOM" id="CLU_3201201_0_0_9"/>
<organism evidence="1 2">
    <name type="scientific">Levilactobacillus brevis ATCC 14869 = DSM 20054</name>
    <dbReference type="NCBI Taxonomy" id="649758"/>
    <lineage>
        <taxon>Bacteria</taxon>
        <taxon>Bacillati</taxon>
        <taxon>Bacillota</taxon>
        <taxon>Bacilli</taxon>
        <taxon>Lactobacillales</taxon>
        <taxon>Lactobacillaceae</taxon>
        <taxon>Levilactobacillus</taxon>
    </lineage>
</organism>
<accession>U2P2L3</accession>
<dbReference type="PATRIC" id="fig|649758.3.peg.696"/>
<dbReference type="Proteomes" id="UP000016644">
    <property type="component" value="Unassembled WGS sequence"/>
</dbReference>
<gene>
    <name evidence="1" type="ORF">HMPREF0495_00771</name>
</gene>
<protein>
    <submittedName>
        <fullName evidence="1">Uncharacterized protein</fullName>
    </submittedName>
</protein>
<sequence>MEGTVSLTFDDIDKLTIPELSVMVYCTNERIKNQTQVEAGRMISG</sequence>
<name>U2P2L3_LEVBR</name>